<keyword evidence="5" id="KW-0822">Tryptophan biosynthesis</keyword>
<evidence type="ECO:0000256" key="6">
    <source>
        <dbReference type="ARBA" id="ARBA00023141"/>
    </source>
</evidence>
<dbReference type="PANTHER" id="PTHR42894">
    <property type="entry name" value="N-(5'-PHOSPHORIBOSYL)ANTHRANILATE ISOMERASE"/>
    <property type="match status" value="1"/>
</dbReference>
<dbReference type="EC" id="5.3.1.24" evidence="3"/>
<proteinExistence type="inferred from homology"/>
<dbReference type="GO" id="GO:0000162">
    <property type="term" value="P:L-tryptophan biosynthetic process"/>
    <property type="evidence" value="ECO:0007669"/>
    <property type="project" value="UniProtKB-KW"/>
</dbReference>
<dbReference type="CDD" id="cd00405">
    <property type="entry name" value="PRAI"/>
    <property type="match status" value="1"/>
</dbReference>
<feature type="domain" description="N-(5'phosphoribosyl) anthranilate isomerase (PRAI)" evidence="8">
    <location>
        <begin position="5"/>
        <end position="204"/>
    </location>
</feature>
<dbReference type="Gene3D" id="3.20.20.70">
    <property type="entry name" value="Aldolase class I"/>
    <property type="match status" value="1"/>
</dbReference>
<evidence type="ECO:0000313" key="10">
    <source>
        <dbReference type="Proteomes" id="UP001174909"/>
    </source>
</evidence>
<dbReference type="HAMAP" id="MF_00135">
    <property type="entry name" value="PRAI"/>
    <property type="match status" value="1"/>
</dbReference>
<dbReference type="SUPFAM" id="SSF51366">
    <property type="entry name" value="Ribulose-phoshate binding barrel"/>
    <property type="match status" value="1"/>
</dbReference>
<evidence type="ECO:0000313" key="9">
    <source>
        <dbReference type="EMBL" id="CAI8007906.1"/>
    </source>
</evidence>
<keyword evidence="10" id="KW-1185">Reference proteome</keyword>
<dbReference type="InterPro" id="IPR001240">
    <property type="entry name" value="PRAI_dom"/>
</dbReference>
<evidence type="ECO:0000256" key="3">
    <source>
        <dbReference type="ARBA" id="ARBA00012572"/>
    </source>
</evidence>
<evidence type="ECO:0000256" key="1">
    <source>
        <dbReference type="ARBA" id="ARBA00004664"/>
    </source>
</evidence>
<dbReference type="InterPro" id="IPR013785">
    <property type="entry name" value="Aldolase_TIM"/>
</dbReference>
<keyword evidence="4" id="KW-0028">Amino-acid biosynthesis</keyword>
<organism evidence="9 10">
    <name type="scientific">Geodia barretti</name>
    <name type="common">Barrett's horny sponge</name>
    <dbReference type="NCBI Taxonomy" id="519541"/>
    <lineage>
        <taxon>Eukaryota</taxon>
        <taxon>Metazoa</taxon>
        <taxon>Porifera</taxon>
        <taxon>Demospongiae</taxon>
        <taxon>Heteroscleromorpha</taxon>
        <taxon>Tetractinellida</taxon>
        <taxon>Astrophorina</taxon>
        <taxon>Geodiidae</taxon>
        <taxon>Geodia</taxon>
    </lineage>
</organism>
<name>A0AA35RC23_GEOBA</name>
<comment type="caution">
    <text evidence="9">The sequence shown here is derived from an EMBL/GenBank/DDBJ whole genome shotgun (WGS) entry which is preliminary data.</text>
</comment>
<keyword evidence="6" id="KW-0057">Aromatic amino acid biosynthesis</keyword>
<evidence type="ECO:0000256" key="2">
    <source>
        <dbReference type="ARBA" id="ARBA00007571"/>
    </source>
</evidence>
<protein>
    <recommendedName>
        <fullName evidence="3">phosphoribosylanthranilate isomerase</fullName>
        <ecNumber evidence="3">5.3.1.24</ecNumber>
    </recommendedName>
</protein>
<evidence type="ECO:0000256" key="5">
    <source>
        <dbReference type="ARBA" id="ARBA00022822"/>
    </source>
</evidence>
<accession>A0AA35RC23</accession>
<gene>
    <name evidence="9" type="ORF">GBAR_LOCUS5473</name>
</gene>
<dbReference type="AlphaFoldDB" id="A0AA35RC23"/>
<evidence type="ECO:0000259" key="8">
    <source>
        <dbReference type="Pfam" id="PF00697"/>
    </source>
</evidence>
<dbReference type="InterPro" id="IPR044643">
    <property type="entry name" value="TrpF_fam"/>
</dbReference>
<dbReference type="Proteomes" id="UP001174909">
    <property type="component" value="Unassembled WGS sequence"/>
</dbReference>
<keyword evidence="7 9" id="KW-0413">Isomerase</keyword>
<dbReference type="GO" id="GO:0004640">
    <property type="term" value="F:phosphoribosylanthranilate isomerase activity"/>
    <property type="evidence" value="ECO:0007669"/>
    <property type="project" value="UniProtKB-EC"/>
</dbReference>
<evidence type="ECO:0000256" key="4">
    <source>
        <dbReference type="ARBA" id="ARBA00022605"/>
    </source>
</evidence>
<dbReference type="InterPro" id="IPR011060">
    <property type="entry name" value="RibuloseP-bd_barrel"/>
</dbReference>
<dbReference type="PANTHER" id="PTHR42894:SF1">
    <property type="entry name" value="N-(5'-PHOSPHORIBOSYL)ANTHRANILATE ISOMERASE"/>
    <property type="match status" value="1"/>
</dbReference>
<dbReference type="Pfam" id="PF00697">
    <property type="entry name" value="PRAI"/>
    <property type="match status" value="1"/>
</dbReference>
<comment type="pathway">
    <text evidence="1">Amino-acid biosynthesis; L-tryptophan biosynthesis; L-tryptophan from chorismate: step 3/5.</text>
</comment>
<dbReference type="EMBL" id="CASHTH010000801">
    <property type="protein sequence ID" value="CAI8007906.1"/>
    <property type="molecule type" value="Genomic_DNA"/>
</dbReference>
<comment type="similarity">
    <text evidence="2">Belongs to the TrpF family.</text>
</comment>
<sequence length="207" mass="22012">MIRTKICGIQRTEDAIIAAEAGADLIGLVFVHQRRRRLELLLAAEIADALRTLVPEPPQVVGLFADQPADEVIGTIKTCGLDLVQLCGQESPTYCSQVANSTGVGIIKVLHVSATENIEGNLDDAGMTGRLAPYQQGGTGQSFDWQVAAQLSHKGHEFLLAGGLTPDNVAEAVAQVQPWGVDVSTGVETEGMKDPEKIRAFINNARG</sequence>
<evidence type="ECO:0000256" key="7">
    <source>
        <dbReference type="ARBA" id="ARBA00023235"/>
    </source>
</evidence>
<reference evidence="9" key="1">
    <citation type="submission" date="2023-03" db="EMBL/GenBank/DDBJ databases">
        <authorList>
            <person name="Steffen K."/>
            <person name="Cardenas P."/>
        </authorList>
    </citation>
    <scope>NUCLEOTIDE SEQUENCE</scope>
</reference>